<feature type="coiled-coil region" evidence="1">
    <location>
        <begin position="62"/>
        <end position="119"/>
    </location>
</feature>
<proteinExistence type="predicted"/>
<keyword evidence="3" id="KW-1185">Reference proteome</keyword>
<gene>
    <name evidence="2" type="ORF">NWP17_11620</name>
</gene>
<feature type="coiled-coil region" evidence="1">
    <location>
        <begin position="2"/>
        <end position="29"/>
    </location>
</feature>
<sequence>MSNQIHTEITNLKAQIHDLQQERVSLQAVIKNVLSHQGDSPSAMVEAFRRQARENPQLSVEIKGIDDAIAALEAQLQQKQAELEHWQNQSPQLTPEQELEAARQVAQVHAQRINQLAKELATEIRQLKSCADYLSPMYWQVYYKPFITGFKTISVPHVRSDGEVWTIVNRIV</sequence>
<dbReference type="Gene3D" id="1.10.287.1490">
    <property type="match status" value="1"/>
</dbReference>
<protein>
    <submittedName>
        <fullName evidence="2">Uncharacterized protein</fullName>
    </submittedName>
</protein>
<dbReference type="AlphaFoldDB" id="A0AA43GU38"/>
<evidence type="ECO:0000256" key="1">
    <source>
        <dbReference type="SAM" id="Coils"/>
    </source>
</evidence>
<dbReference type="RefSeq" id="WP_280655064.1">
    <property type="nucleotide sequence ID" value="NZ_JANQDH010000076.1"/>
</dbReference>
<accession>A0AA43GU38</accession>
<organism evidence="2 3">
    <name type="scientific">Chrysosporum bergii ANA360D</name>
    <dbReference type="NCBI Taxonomy" id="617107"/>
    <lineage>
        <taxon>Bacteria</taxon>
        <taxon>Bacillati</taxon>
        <taxon>Cyanobacteriota</taxon>
        <taxon>Cyanophyceae</taxon>
        <taxon>Nostocales</taxon>
        <taxon>Nodulariaceae</taxon>
        <taxon>Chrysosporum</taxon>
    </lineage>
</organism>
<keyword evidence="1" id="KW-0175">Coiled coil</keyword>
<name>A0AA43GU38_9CYAN</name>
<evidence type="ECO:0000313" key="3">
    <source>
        <dbReference type="Proteomes" id="UP001159387"/>
    </source>
</evidence>
<comment type="caution">
    <text evidence="2">The sequence shown here is derived from an EMBL/GenBank/DDBJ whole genome shotgun (WGS) entry which is preliminary data.</text>
</comment>
<dbReference type="EMBL" id="JANQDH010000076">
    <property type="protein sequence ID" value="MDH6061082.1"/>
    <property type="molecule type" value="Genomic_DNA"/>
</dbReference>
<dbReference type="Proteomes" id="UP001159387">
    <property type="component" value="Unassembled WGS sequence"/>
</dbReference>
<reference evidence="2 3" key="1">
    <citation type="journal article" date="2023" name="J. Phycol.">
        <title>Chrysosporum ovalisporum is synonymous with the true-branching cyanobacterium Umezakia natans (Nostocales/Aphanizomenonaceae).</title>
        <authorList>
            <person name="McGregor G.B."/>
            <person name="Sendall B.C."/>
            <person name="Niiyama Y."/>
            <person name="Tuji A."/>
            <person name="Willis A."/>
        </authorList>
    </citation>
    <scope>NUCLEOTIDE SEQUENCE [LARGE SCALE GENOMIC DNA]</scope>
    <source>
        <strain evidence="2 3">ANA360D</strain>
    </source>
</reference>
<evidence type="ECO:0000313" key="2">
    <source>
        <dbReference type="EMBL" id="MDH6061082.1"/>
    </source>
</evidence>